<comment type="caution">
    <text evidence="16">The sequence shown here is derived from an EMBL/GenBank/DDBJ whole genome shotgun (WGS) entry which is preliminary data.</text>
</comment>
<dbReference type="InterPro" id="IPR005467">
    <property type="entry name" value="His_kinase_dom"/>
</dbReference>
<feature type="domain" description="Histidine kinase" evidence="15">
    <location>
        <begin position="261"/>
        <end position="470"/>
    </location>
</feature>
<keyword evidence="5" id="KW-0597">Phosphoprotein</keyword>
<dbReference type="InterPro" id="IPR036097">
    <property type="entry name" value="HisK_dim/P_sf"/>
</dbReference>
<keyword evidence="4" id="KW-1003">Cell membrane</keyword>
<name>G9XC93_9FIRM</name>
<dbReference type="InterPro" id="IPR004358">
    <property type="entry name" value="Sig_transdc_His_kin-like_C"/>
</dbReference>
<evidence type="ECO:0000256" key="2">
    <source>
        <dbReference type="ARBA" id="ARBA00004651"/>
    </source>
</evidence>
<dbReference type="PANTHER" id="PTHR45528">
    <property type="entry name" value="SENSOR HISTIDINE KINASE CPXA"/>
    <property type="match status" value="1"/>
</dbReference>
<evidence type="ECO:0000256" key="8">
    <source>
        <dbReference type="ARBA" id="ARBA00022741"/>
    </source>
</evidence>
<evidence type="ECO:0000256" key="3">
    <source>
        <dbReference type="ARBA" id="ARBA00012438"/>
    </source>
</evidence>
<dbReference type="CDD" id="cd00075">
    <property type="entry name" value="HATPase"/>
    <property type="match status" value="1"/>
</dbReference>
<dbReference type="InterPro" id="IPR050398">
    <property type="entry name" value="HssS/ArlS-like"/>
</dbReference>
<keyword evidence="7 14" id="KW-0812">Transmembrane</keyword>
<evidence type="ECO:0000256" key="10">
    <source>
        <dbReference type="ARBA" id="ARBA00022840"/>
    </source>
</evidence>
<dbReference type="PRINTS" id="PR00344">
    <property type="entry name" value="BCTRLSENSOR"/>
</dbReference>
<dbReference type="CDD" id="cd00082">
    <property type="entry name" value="HisKA"/>
    <property type="match status" value="1"/>
</dbReference>
<keyword evidence="13 14" id="KW-0472">Membrane</keyword>
<dbReference type="SUPFAM" id="SSF47384">
    <property type="entry name" value="Homodimeric domain of signal transducing histidine kinase"/>
    <property type="match status" value="1"/>
</dbReference>
<keyword evidence="12" id="KW-0902">Two-component regulatory system</keyword>
<reference evidence="16 17" key="1">
    <citation type="submission" date="2011-08" db="EMBL/GenBank/DDBJ databases">
        <title>The Genome Sequence of Eubacteriaceae bacterium CM5.</title>
        <authorList>
            <consortium name="The Broad Institute Genome Sequencing Platform"/>
            <person name="Earl A."/>
            <person name="Ward D."/>
            <person name="Feldgarden M."/>
            <person name="Gevers D."/>
            <person name="Sizova M."/>
            <person name="Hazen A."/>
            <person name="Epstein S."/>
            <person name="Young S.K."/>
            <person name="Zeng Q."/>
            <person name="Gargeya S."/>
            <person name="Fitzgerald M."/>
            <person name="Haas B."/>
            <person name="Abouelleil A."/>
            <person name="Alvarado L."/>
            <person name="Arachchi H.M."/>
            <person name="Berlin A."/>
            <person name="Brown A."/>
            <person name="Chapman S.B."/>
            <person name="Chen Z."/>
            <person name="Dunbar C."/>
            <person name="Freedman E."/>
            <person name="Gearin G."/>
            <person name="Gellesch M."/>
            <person name="Goldberg J."/>
            <person name="Griggs A."/>
            <person name="Gujja S."/>
            <person name="Heiman D."/>
            <person name="Howarth C."/>
            <person name="Larson L."/>
            <person name="Lui A."/>
            <person name="MacDonald P.J.P."/>
            <person name="Montmayeur A."/>
            <person name="Murphy C."/>
            <person name="Neiman D."/>
            <person name="Pearson M."/>
            <person name="Priest M."/>
            <person name="Roberts A."/>
            <person name="Saif S."/>
            <person name="Shea T."/>
            <person name="Shenoy N."/>
            <person name="Sisk P."/>
            <person name="Stolte C."/>
            <person name="Sykes S."/>
            <person name="Wortman J."/>
            <person name="Nusbaum C."/>
            <person name="Birren B."/>
        </authorList>
    </citation>
    <scope>NUCLEOTIDE SEQUENCE [LARGE SCALE GENOMIC DNA]</scope>
    <source>
        <strain evidence="16 17">CM5</strain>
    </source>
</reference>
<dbReference type="InterPro" id="IPR036890">
    <property type="entry name" value="HATPase_C_sf"/>
</dbReference>
<evidence type="ECO:0000256" key="7">
    <source>
        <dbReference type="ARBA" id="ARBA00022692"/>
    </source>
</evidence>
<dbReference type="GO" id="GO:0005886">
    <property type="term" value="C:plasma membrane"/>
    <property type="evidence" value="ECO:0007669"/>
    <property type="project" value="UniProtKB-SubCell"/>
</dbReference>
<dbReference type="EMBL" id="AFZG01000020">
    <property type="protein sequence ID" value="EHL19390.1"/>
    <property type="molecule type" value="Genomic_DNA"/>
</dbReference>
<keyword evidence="6" id="KW-0808">Transferase</keyword>
<feature type="transmembrane region" description="Helical" evidence="14">
    <location>
        <begin position="6"/>
        <end position="30"/>
    </location>
</feature>
<keyword evidence="10" id="KW-0067">ATP-binding</keyword>
<dbReference type="SUPFAM" id="SSF55874">
    <property type="entry name" value="ATPase domain of HSP90 chaperone/DNA topoisomerase II/histidine kinase"/>
    <property type="match status" value="1"/>
</dbReference>
<dbReference type="PROSITE" id="PS50109">
    <property type="entry name" value="HIS_KIN"/>
    <property type="match status" value="1"/>
</dbReference>
<accession>G9XC93</accession>
<evidence type="ECO:0000256" key="1">
    <source>
        <dbReference type="ARBA" id="ARBA00000085"/>
    </source>
</evidence>
<dbReference type="STRING" id="796937.HMPREF9630_00706"/>
<keyword evidence="8" id="KW-0547">Nucleotide-binding</keyword>
<dbReference type="Gene3D" id="3.30.565.10">
    <property type="entry name" value="Histidine kinase-like ATPase, C-terminal domain"/>
    <property type="match status" value="1"/>
</dbReference>
<protein>
    <recommendedName>
        <fullName evidence="3">histidine kinase</fullName>
        <ecNumber evidence="3">2.7.13.3</ecNumber>
    </recommendedName>
</protein>
<evidence type="ECO:0000259" key="15">
    <source>
        <dbReference type="PROSITE" id="PS50109"/>
    </source>
</evidence>
<evidence type="ECO:0000256" key="12">
    <source>
        <dbReference type="ARBA" id="ARBA00023012"/>
    </source>
</evidence>
<organism evidence="16 17">
    <name type="scientific">Peptoanaerobacter stomatis</name>
    <dbReference type="NCBI Taxonomy" id="796937"/>
    <lineage>
        <taxon>Bacteria</taxon>
        <taxon>Bacillati</taxon>
        <taxon>Bacillota</taxon>
        <taxon>Clostridia</taxon>
        <taxon>Peptostreptococcales</taxon>
        <taxon>Filifactoraceae</taxon>
        <taxon>Peptoanaerobacter</taxon>
    </lineage>
</organism>
<evidence type="ECO:0000256" key="14">
    <source>
        <dbReference type="SAM" id="Phobius"/>
    </source>
</evidence>
<dbReference type="Gene3D" id="1.10.287.130">
    <property type="match status" value="1"/>
</dbReference>
<dbReference type="InterPro" id="IPR003661">
    <property type="entry name" value="HisK_dim/P_dom"/>
</dbReference>
<dbReference type="AlphaFoldDB" id="G9XC93"/>
<dbReference type="Pfam" id="PF00512">
    <property type="entry name" value="HisKA"/>
    <property type="match status" value="1"/>
</dbReference>
<dbReference type="HOGENOM" id="CLU_000445_89_6_9"/>
<gene>
    <name evidence="16" type="ORF">HMPREF9628_01470</name>
</gene>
<evidence type="ECO:0000313" key="16">
    <source>
        <dbReference type="EMBL" id="EHL19390.1"/>
    </source>
</evidence>
<feature type="transmembrane region" description="Helical" evidence="14">
    <location>
        <begin position="177"/>
        <end position="199"/>
    </location>
</feature>
<dbReference type="SMART" id="SM00387">
    <property type="entry name" value="HATPase_c"/>
    <property type="match status" value="1"/>
</dbReference>
<evidence type="ECO:0000256" key="6">
    <source>
        <dbReference type="ARBA" id="ARBA00022679"/>
    </source>
</evidence>
<evidence type="ECO:0000256" key="4">
    <source>
        <dbReference type="ARBA" id="ARBA00022475"/>
    </source>
</evidence>
<evidence type="ECO:0000256" key="5">
    <source>
        <dbReference type="ARBA" id="ARBA00022553"/>
    </source>
</evidence>
<sequence length="474" mass="54399">MSKLGIKIVISYIIITVVSTLMFIFIVRCAMMNIIIDEKKDNLQDIAEFIVNSINDTIEKSGVDKSKVKSENDIIFYGKTYKNCNLKIAGKVVKLPLSIFTVQSSKIDVYLLDAQEKVIFYNMDNDDDINKITSKNEAIFDKKNFYAQKDIYIGKAYIGSILVTVGEKNLIDINMQIYTIVYGSFLITGMITFSMVLILKINVLKPIDKLRENISQISLDKDLNWKNINTRDELEDMNRELYDITTKMQFLTEARNEFFQNTSHELKTPLMSIRGYAEAIKDGVFDTQEQQEALDIIIDESDKLASSITSVLYISSLEKHFRNIKNAEMINIYDEIEELKTRHAFSKIRNEIEIVNNIPKNLYIEVEPEKLNRIISNLFSNALRYAKSKIMFGFIAEYDKVHFFVVDDGKGFENNEKEKVFDRFYKGDDGKNGLGLAIVSSIVKSFDGDIKAYNSKSGGAVIEIIVPRKSYVHY</sequence>
<dbReference type="Pfam" id="PF02518">
    <property type="entry name" value="HATPase_c"/>
    <property type="match status" value="1"/>
</dbReference>
<evidence type="ECO:0000256" key="11">
    <source>
        <dbReference type="ARBA" id="ARBA00022989"/>
    </source>
</evidence>
<evidence type="ECO:0000313" key="17">
    <source>
        <dbReference type="Proteomes" id="UP000003379"/>
    </source>
</evidence>
<keyword evidence="9" id="KW-0418">Kinase</keyword>
<evidence type="ECO:0000256" key="9">
    <source>
        <dbReference type="ARBA" id="ARBA00022777"/>
    </source>
</evidence>
<dbReference type="InterPro" id="IPR003594">
    <property type="entry name" value="HATPase_dom"/>
</dbReference>
<dbReference type="RefSeq" id="WP_009529444.1">
    <property type="nucleotide sequence ID" value="NZ_JH414608.1"/>
</dbReference>
<dbReference type="PANTHER" id="PTHR45528:SF1">
    <property type="entry name" value="SENSOR HISTIDINE KINASE CPXA"/>
    <property type="match status" value="1"/>
</dbReference>
<keyword evidence="11 14" id="KW-1133">Transmembrane helix</keyword>
<dbReference type="GO" id="GO:0000155">
    <property type="term" value="F:phosphorelay sensor kinase activity"/>
    <property type="evidence" value="ECO:0007669"/>
    <property type="project" value="InterPro"/>
</dbReference>
<evidence type="ECO:0000256" key="13">
    <source>
        <dbReference type="ARBA" id="ARBA00023136"/>
    </source>
</evidence>
<dbReference type="EC" id="2.7.13.3" evidence="3"/>
<dbReference type="GO" id="GO:0005524">
    <property type="term" value="F:ATP binding"/>
    <property type="evidence" value="ECO:0007669"/>
    <property type="project" value="UniProtKB-KW"/>
</dbReference>
<comment type="catalytic activity">
    <reaction evidence="1">
        <text>ATP + protein L-histidine = ADP + protein N-phospho-L-histidine.</text>
        <dbReference type="EC" id="2.7.13.3"/>
    </reaction>
</comment>
<dbReference type="SMART" id="SM00388">
    <property type="entry name" value="HisKA"/>
    <property type="match status" value="1"/>
</dbReference>
<comment type="subcellular location">
    <subcellularLocation>
        <location evidence="2">Cell membrane</location>
        <topology evidence="2">Multi-pass membrane protein</topology>
    </subcellularLocation>
</comment>
<dbReference type="Proteomes" id="UP000003379">
    <property type="component" value="Unassembled WGS sequence"/>
</dbReference>
<proteinExistence type="predicted"/>